<dbReference type="EMBL" id="CP022437">
    <property type="protein sequence ID" value="ASN05343.1"/>
    <property type="molecule type" value="Genomic_DNA"/>
</dbReference>
<organism evidence="1 2">
    <name type="scientific">Virgibacillus necropolis</name>
    <dbReference type="NCBI Taxonomy" id="163877"/>
    <lineage>
        <taxon>Bacteria</taxon>
        <taxon>Bacillati</taxon>
        <taxon>Bacillota</taxon>
        <taxon>Bacilli</taxon>
        <taxon>Bacillales</taxon>
        <taxon>Bacillaceae</taxon>
        <taxon>Virgibacillus</taxon>
    </lineage>
</organism>
<evidence type="ECO:0000313" key="1">
    <source>
        <dbReference type="EMBL" id="ASN05343.1"/>
    </source>
</evidence>
<accession>A0A221MCH3</accession>
<proteinExistence type="predicted"/>
<dbReference type="Proteomes" id="UP000204391">
    <property type="component" value="Chromosome"/>
</dbReference>
<dbReference type="KEGG" id="vne:CFK40_10130"/>
<protein>
    <submittedName>
        <fullName evidence="1">Uncharacterized protein</fullName>
    </submittedName>
</protein>
<name>A0A221MCH3_9BACI</name>
<sequence>MVGILGAWRLGWRLAFLIKNLINSIAILDDYSKEQSTGADEVQDNNAMIFRNMAITNSLLAGGRSLLLKMISNVPAIGMKAMEREALLSQKIPVDNSVDRIKLEGRIALKSYGKWIEGRRVP</sequence>
<keyword evidence="2" id="KW-1185">Reference proteome</keyword>
<dbReference type="AlphaFoldDB" id="A0A221MCH3"/>
<dbReference type="RefSeq" id="WP_089532193.1">
    <property type="nucleotide sequence ID" value="NZ_CP022437.1"/>
</dbReference>
<evidence type="ECO:0000313" key="2">
    <source>
        <dbReference type="Proteomes" id="UP000204391"/>
    </source>
</evidence>
<gene>
    <name evidence="1" type="ORF">CFK40_10130</name>
</gene>
<reference evidence="1 2" key="1">
    <citation type="journal article" date="2003" name="Int. J. Syst. Evol. Microbiol.">
        <title>Virgibacillus carmonensis sp. nov., Virgibacillus necropolis sp. nov. and Virgibacillus picturae sp. nov., three novel species isolated from deteriorated mural paintings, transfer of the species of the genus salibacillus to Virgibacillus, as Virgibacillus marismortui comb. nov. and Virgibacillus salexigens comb. nov., and emended description of the genus Virgibacillus.</title>
        <authorList>
            <person name="Heyrman J."/>
            <person name="Logan N.A."/>
            <person name="Busse H.J."/>
            <person name="Balcaen A."/>
            <person name="Lebbe L."/>
            <person name="Rodriguez-Diaz M."/>
            <person name="Swings J."/>
            <person name="De Vos P."/>
        </authorList>
    </citation>
    <scope>NUCLEOTIDE SEQUENCE [LARGE SCALE GENOMIC DNA]</scope>
    <source>
        <strain evidence="1 2">LMG 19488</strain>
    </source>
</reference>